<accession>A0A0E9S411</accession>
<organism evidence="1">
    <name type="scientific">Anguilla anguilla</name>
    <name type="common">European freshwater eel</name>
    <name type="synonym">Muraena anguilla</name>
    <dbReference type="NCBI Taxonomy" id="7936"/>
    <lineage>
        <taxon>Eukaryota</taxon>
        <taxon>Metazoa</taxon>
        <taxon>Chordata</taxon>
        <taxon>Craniata</taxon>
        <taxon>Vertebrata</taxon>
        <taxon>Euteleostomi</taxon>
        <taxon>Actinopterygii</taxon>
        <taxon>Neopterygii</taxon>
        <taxon>Teleostei</taxon>
        <taxon>Anguilliformes</taxon>
        <taxon>Anguillidae</taxon>
        <taxon>Anguilla</taxon>
    </lineage>
</organism>
<protein>
    <submittedName>
        <fullName evidence="1">Uncharacterized protein</fullName>
    </submittedName>
</protein>
<reference evidence="1" key="1">
    <citation type="submission" date="2014-11" db="EMBL/GenBank/DDBJ databases">
        <authorList>
            <person name="Amaro Gonzalez C."/>
        </authorList>
    </citation>
    <scope>NUCLEOTIDE SEQUENCE</scope>
</reference>
<sequence length="35" mass="3977">MSCSTVNGEVDKFNFIILVPLTQPFFPLLKHVMLP</sequence>
<dbReference type="EMBL" id="GBXM01072403">
    <property type="protein sequence ID" value="JAH36174.1"/>
    <property type="molecule type" value="Transcribed_RNA"/>
</dbReference>
<reference evidence="1" key="2">
    <citation type="journal article" date="2015" name="Fish Shellfish Immunol.">
        <title>Early steps in the European eel (Anguilla anguilla)-Vibrio vulnificus interaction in the gills: Role of the RtxA13 toxin.</title>
        <authorList>
            <person name="Callol A."/>
            <person name="Pajuelo D."/>
            <person name="Ebbesson L."/>
            <person name="Teles M."/>
            <person name="MacKenzie S."/>
            <person name="Amaro C."/>
        </authorList>
    </citation>
    <scope>NUCLEOTIDE SEQUENCE</scope>
</reference>
<name>A0A0E9S411_ANGAN</name>
<dbReference type="AlphaFoldDB" id="A0A0E9S411"/>
<proteinExistence type="predicted"/>
<evidence type="ECO:0000313" key="1">
    <source>
        <dbReference type="EMBL" id="JAH36174.1"/>
    </source>
</evidence>